<evidence type="ECO:0000313" key="2">
    <source>
        <dbReference type="EMBL" id="GES02044.1"/>
    </source>
</evidence>
<protein>
    <recommendedName>
        <fullName evidence="4">Secreted protein</fullName>
    </recommendedName>
</protein>
<dbReference type="Proteomes" id="UP000334990">
    <property type="component" value="Unassembled WGS sequence"/>
</dbReference>
<keyword evidence="1" id="KW-0732">Signal</keyword>
<evidence type="ECO:0000256" key="1">
    <source>
        <dbReference type="SAM" id="SignalP"/>
    </source>
</evidence>
<gene>
    <name evidence="2" type="ORF">Acor_41090</name>
</gene>
<proteinExistence type="predicted"/>
<name>A0A5M3W004_9ACTN</name>
<evidence type="ECO:0008006" key="4">
    <source>
        <dbReference type="Google" id="ProtNLM"/>
    </source>
</evidence>
<dbReference type="RefSeq" id="WP_155338301.1">
    <property type="nucleotide sequence ID" value="NZ_BAAABN010000034.1"/>
</dbReference>
<dbReference type="EMBL" id="BLAD01000055">
    <property type="protein sequence ID" value="GES02044.1"/>
    <property type="molecule type" value="Genomic_DNA"/>
</dbReference>
<organism evidence="2 3">
    <name type="scientific">Acrocarpospora corrugata</name>
    <dbReference type="NCBI Taxonomy" id="35763"/>
    <lineage>
        <taxon>Bacteria</taxon>
        <taxon>Bacillati</taxon>
        <taxon>Actinomycetota</taxon>
        <taxon>Actinomycetes</taxon>
        <taxon>Streptosporangiales</taxon>
        <taxon>Streptosporangiaceae</taxon>
        <taxon>Acrocarpospora</taxon>
    </lineage>
</organism>
<feature type="signal peptide" evidence="1">
    <location>
        <begin position="1"/>
        <end position="22"/>
    </location>
</feature>
<evidence type="ECO:0000313" key="3">
    <source>
        <dbReference type="Proteomes" id="UP000334990"/>
    </source>
</evidence>
<dbReference type="AlphaFoldDB" id="A0A5M3W004"/>
<comment type="caution">
    <text evidence="2">The sequence shown here is derived from an EMBL/GenBank/DDBJ whole genome shotgun (WGS) entry which is preliminary data.</text>
</comment>
<accession>A0A5M3W004</accession>
<keyword evidence="3" id="KW-1185">Reference proteome</keyword>
<dbReference type="OrthoDB" id="3538007at2"/>
<feature type="chain" id="PRO_5024403197" description="Secreted protein" evidence="1">
    <location>
        <begin position="23"/>
        <end position="118"/>
    </location>
</feature>
<reference evidence="2 3" key="1">
    <citation type="submission" date="2019-10" db="EMBL/GenBank/DDBJ databases">
        <title>Whole genome shotgun sequence of Acrocarpospora corrugata NBRC 13972.</title>
        <authorList>
            <person name="Ichikawa N."/>
            <person name="Kimura A."/>
            <person name="Kitahashi Y."/>
            <person name="Komaki H."/>
            <person name="Oguchi A."/>
        </authorList>
    </citation>
    <scope>NUCLEOTIDE SEQUENCE [LARGE SCALE GENOMIC DNA]</scope>
    <source>
        <strain evidence="2 3">NBRC 13972</strain>
    </source>
</reference>
<sequence>MLVRVFIASAALAVMVTVPASATGPAPGWGHATTAGSVHVSEDRNHIVVCDNKADNLYVEAEYATSMLGTYTVADSNGAAWGCGEDRTYISHVDVFKMCTGIRGVTRRCEESVWITRR</sequence>